<evidence type="ECO:0000313" key="1">
    <source>
        <dbReference type="EMBL" id="KZR99938.1"/>
    </source>
</evidence>
<dbReference type="Proteomes" id="UP000076858">
    <property type="component" value="Unassembled WGS sequence"/>
</dbReference>
<evidence type="ECO:0000313" key="2">
    <source>
        <dbReference type="Proteomes" id="UP000076858"/>
    </source>
</evidence>
<dbReference type="EMBL" id="LRGB01012185">
    <property type="protein sequence ID" value="KZR99938.1"/>
    <property type="molecule type" value="Genomic_DNA"/>
</dbReference>
<organism evidence="1 2">
    <name type="scientific">Daphnia magna</name>
    <dbReference type="NCBI Taxonomy" id="35525"/>
    <lineage>
        <taxon>Eukaryota</taxon>
        <taxon>Metazoa</taxon>
        <taxon>Ecdysozoa</taxon>
        <taxon>Arthropoda</taxon>
        <taxon>Crustacea</taxon>
        <taxon>Branchiopoda</taxon>
        <taxon>Diplostraca</taxon>
        <taxon>Cladocera</taxon>
        <taxon>Anomopoda</taxon>
        <taxon>Daphniidae</taxon>
        <taxon>Daphnia</taxon>
    </lineage>
</organism>
<gene>
    <name evidence="1" type="ORF">APZ42_003987</name>
</gene>
<proteinExistence type="predicted"/>
<dbReference type="AlphaFoldDB" id="A0A164HBB8"/>
<protein>
    <recommendedName>
        <fullName evidence="3">NFX1-type zinc finger-containing protein</fullName>
    </recommendedName>
</protein>
<accession>A0A164HBB8</accession>
<name>A0A164HBB8_9CRUS</name>
<evidence type="ECO:0008006" key="3">
    <source>
        <dbReference type="Google" id="ProtNLM"/>
    </source>
</evidence>
<dbReference type="OrthoDB" id="2423195at2759"/>
<sequence>MPCGHGLRGECRLRYADQAVLDAKKLEVGNCTFPCKAKLACGHRCTANCNECRINQFHSACVQRCKKILICGHKCEAQCGKACPPCKKACDYQCSHQKCMEQCSNECVSCMKKCEWECPHEVCDHPCYEFCKRAPCDKPCKKMFRCGHTCNGLCGESCPPKCPSCAYVKIPNNNPKARYKPPPTPP</sequence>
<keyword evidence="2" id="KW-1185">Reference proteome</keyword>
<comment type="caution">
    <text evidence="1">The sequence shown here is derived from an EMBL/GenBank/DDBJ whole genome shotgun (WGS) entry which is preliminary data.</text>
</comment>
<reference evidence="1 2" key="1">
    <citation type="submission" date="2016-03" db="EMBL/GenBank/DDBJ databases">
        <title>EvidentialGene: Evidence-directed Construction of Genes on Genomes.</title>
        <authorList>
            <person name="Gilbert D.G."/>
            <person name="Choi J.-H."/>
            <person name="Mockaitis K."/>
            <person name="Colbourne J."/>
            <person name="Pfrender M."/>
        </authorList>
    </citation>
    <scope>NUCLEOTIDE SEQUENCE [LARGE SCALE GENOMIC DNA]</scope>
    <source>
        <strain evidence="1 2">Xinb3</strain>
        <tissue evidence="1">Complete organism</tissue>
    </source>
</reference>
<dbReference type="STRING" id="35525.A0A164HBB8"/>